<name>A0AAJ1IDH0_9SPIO</name>
<gene>
    <name evidence="1" type="ORF">PQJ61_10700</name>
</gene>
<protein>
    <submittedName>
        <fullName evidence="1">Uncharacterized protein</fullName>
    </submittedName>
</protein>
<reference evidence="1 2" key="1">
    <citation type="submission" date="2022-12" db="EMBL/GenBank/DDBJ databases">
        <title>Metagenome assembled genome from gulf of manar.</title>
        <authorList>
            <person name="Kohli P."/>
            <person name="Pk S."/>
            <person name="Venkata Ramana C."/>
            <person name="Sasikala C."/>
        </authorList>
    </citation>
    <scope>NUCLEOTIDE SEQUENCE [LARGE SCALE GENOMIC DNA]</scope>
    <source>
        <strain evidence="1">JB008</strain>
    </source>
</reference>
<evidence type="ECO:0000313" key="1">
    <source>
        <dbReference type="EMBL" id="MDC7227219.1"/>
    </source>
</evidence>
<proteinExistence type="predicted"/>
<dbReference type="Proteomes" id="UP001221217">
    <property type="component" value="Unassembled WGS sequence"/>
</dbReference>
<evidence type="ECO:0000313" key="2">
    <source>
        <dbReference type="Proteomes" id="UP001221217"/>
    </source>
</evidence>
<dbReference type="AlphaFoldDB" id="A0AAJ1IDH0"/>
<comment type="caution">
    <text evidence="1">The sequence shown here is derived from an EMBL/GenBank/DDBJ whole genome shotgun (WGS) entry which is preliminary data.</text>
</comment>
<organism evidence="1 2">
    <name type="scientific">Candidatus Thalassospirochaeta sargassi</name>
    <dbReference type="NCBI Taxonomy" id="3119039"/>
    <lineage>
        <taxon>Bacteria</taxon>
        <taxon>Pseudomonadati</taxon>
        <taxon>Spirochaetota</taxon>
        <taxon>Spirochaetia</taxon>
        <taxon>Spirochaetales</taxon>
        <taxon>Spirochaetaceae</taxon>
        <taxon>Candidatus Thalassospirochaeta</taxon>
    </lineage>
</organism>
<dbReference type="EMBL" id="JAQQAL010000023">
    <property type="protein sequence ID" value="MDC7227219.1"/>
    <property type="molecule type" value="Genomic_DNA"/>
</dbReference>
<accession>A0AAJ1IDH0</accession>
<sequence length="103" mass="11279">MKYWFADGKITLSDTLGGRGGFLVIYGDIARCSLNNSAGHDDLLRGIAVAGRLNKTEVLGNGIRLFFKYVEDGVVISGVRAIDNERIAAEPAHYAKIIRRVLK</sequence>